<feature type="transmembrane region" description="Helical" evidence="1">
    <location>
        <begin position="98"/>
        <end position="119"/>
    </location>
</feature>
<feature type="transmembrane region" description="Helical" evidence="1">
    <location>
        <begin position="166"/>
        <end position="194"/>
    </location>
</feature>
<dbReference type="InterPro" id="IPR018710">
    <property type="entry name" value="DUF2232"/>
</dbReference>
<feature type="transmembrane region" description="Helical" evidence="1">
    <location>
        <begin position="276"/>
        <end position="298"/>
    </location>
</feature>
<comment type="caution">
    <text evidence="2">The sequence shown here is derived from an EMBL/GenBank/DDBJ whole genome shotgun (WGS) entry which is preliminary data.</text>
</comment>
<name>A0ABR5AU52_BACBA</name>
<reference evidence="2 3" key="1">
    <citation type="submission" date="2015-01" db="EMBL/GenBank/DDBJ databases">
        <title>Genome Assembly of Bacillus badius MTCC 1458.</title>
        <authorList>
            <person name="Verma A."/>
            <person name="Khatri I."/>
            <person name="Mual P."/>
            <person name="Subramanian S."/>
            <person name="Krishnamurthi S."/>
        </authorList>
    </citation>
    <scope>NUCLEOTIDE SEQUENCE [LARGE SCALE GENOMIC DNA]</scope>
    <source>
        <strain evidence="2 3">MTCC 1458</strain>
    </source>
</reference>
<feature type="transmembrane region" description="Helical" evidence="1">
    <location>
        <begin position="215"/>
        <end position="232"/>
    </location>
</feature>
<evidence type="ECO:0000256" key="1">
    <source>
        <dbReference type="SAM" id="Phobius"/>
    </source>
</evidence>
<keyword evidence="1" id="KW-1133">Transmembrane helix</keyword>
<keyword evidence="1" id="KW-0812">Transmembrane</keyword>
<protein>
    <recommendedName>
        <fullName evidence="4">DUF2232 domain-containing protein</fullName>
    </recommendedName>
</protein>
<dbReference type="PANTHER" id="PTHR41324:SF1">
    <property type="entry name" value="DUF2232 DOMAIN-CONTAINING PROTEIN"/>
    <property type="match status" value="1"/>
</dbReference>
<evidence type="ECO:0000313" key="2">
    <source>
        <dbReference type="EMBL" id="KIL78277.1"/>
    </source>
</evidence>
<dbReference type="RefSeq" id="WP_041095654.1">
    <property type="nucleotide sequence ID" value="NZ_JARTHD010000010.1"/>
</dbReference>
<dbReference type="Pfam" id="PF09991">
    <property type="entry name" value="DUF2232"/>
    <property type="match status" value="1"/>
</dbReference>
<keyword evidence="3" id="KW-1185">Reference proteome</keyword>
<sequence>MDNNKLMTEGVKMGVLFVVLFALSLYIPALGTIASLFLLLPFLVYSAKYSVRAATGFAAICLLVSLLLGGVTAVPFALLFILPGTVMGMMVQKNRDKFSIFMAGSLLFLLNIVVLYAMVMGMSGDQAVNISESFRQSYEESAKMMESLGTPLPEEAVEQAQEVFDYLLALMPALLVLFSMGSMLVMMAISFPIAKKLGVDVPKFKPFREWQVPKSILWYYIILLLASLIALPEKGTMWYFSYINIMFMLQFCLLIQGLSFLYFTAHLKKWPQIIPILITVFSILILPLLYIVRLLGIIDLGFDLRQRLQRKI</sequence>
<accession>A0ABR5AU52</accession>
<feature type="transmembrane region" description="Helical" evidence="1">
    <location>
        <begin position="57"/>
        <end position="86"/>
    </location>
</feature>
<dbReference type="EMBL" id="JXLP01000009">
    <property type="protein sequence ID" value="KIL78277.1"/>
    <property type="molecule type" value="Genomic_DNA"/>
</dbReference>
<dbReference type="PANTHER" id="PTHR41324">
    <property type="entry name" value="MEMBRANE PROTEIN-RELATED"/>
    <property type="match status" value="1"/>
</dbReference>
<feature type="transmembrane region" description="Helical" evidence="1">
    <location>
        <begin position="238"/>
        <end position="264"/>
    </location>
</feature>
<evidence type="ECO:0000313" key="3">
    <source>
        <dbReference type="Proteomes" id="UP000031982"/>
    </source>
</evidence>
<proteinExistence type="predicted"/>
<feature type="transmembrane region" description="Helical" evidence="1">
    <location>
        <begin position="15"/>
        <end position="45"/>
    </location>
</feature>
<evidence type="ECO:0008006" key="4">
    <source>
        <dbReference type="Google" id="ProtNLM"/>
    </source>
</evidence>
<keyword evidence="1" id="KW-0472">Membrane</keyword>
<gene>
    <name evidence="2" type="ORF">SD77_3957</name>
</gene>
<organism evidence="2 3">
    <name type="scientific">Bacillus badius</name>
    <dbReference type="NCBI Taxonomy" id="1455"/>
    <lineage>
        <taxon>Bacteria</taxon>
        <taxon>Bacillati</taxon>
        <taxon>Bacillota</taxon>
        <taxon>Bacilli</taxon>
        <taxon>Bacillales</taxon>
        <taxon>Bacillaceae</taxon>
        <taxon>Pseudobacillus</taxon>
    </lineage>
</organism>
<dbReference type="Proteomes" id="UP000031982">
    <property type="component" value="Unassembled WGS sequence"/>
</dbReference>